<proteinExistence type="predicted"/>
<name>A0A1W6SPQ6_9PROT</name>
<dbReference type="Proteomes" id="UP000012179">
    <property type="component" value="Chromosome"/>
</dbReference>
<dbReference type="AlphaFoldDB" id="A0A1W6SPQ6"/>
<organism evidence="1 2">
    <name type="scientific">Nitrosospira lacus</name>
    <dbReference type="NCBI Taxonomy" id="1288494"/>
    <lineage>
        <taxon>Bacteria</taxon>
        <taxon>Pseudomonadati</taxon>
        <taxon>Pseudomonadota</taxon>
        <taxon>Betaproteobacteria</taxon>
        <taxon>Nitrosomonadales</taxon>
        <taxon>Nitrosomonadaceae</taxon>
        <taxon>Nitrosospira</taxon>
    </lineage>
</organism>
<sequence>MGPNMKNSKDEQDKPSVSLLLAALSWLTSRRRRPLDPATRFAIAHHFHLLVLHPASDSFDIQAALYMAGRMGIDADGLVARFSGTPANLH</sequence>
<dbReference type="KEGG" id="nlc:EBAPG3_008505"/>
<protein>
    <submittedName>
        <fullName evidence="1">Uncharacterized protein</fullName>
    </submittedName>
</protein>
<accession>A0A1W6SPQ6</accession>
<keyword evidence="2" id="KW-1185">Reference proteome</keyword>
<gene>
    <name evidence="1" type="ORF">EBAPG3_008505</name>
</gene>
<reference evidence="1 2" key="1">
    <citation type="journal article" date="2015" name="Int. J. Syst. Evol. Microbiol.">
        <title>Nitrosospira lacus sp. nov., a psychrotolerant, ammonia-oxidizing bacterium from sandy lake sediment.</title>
        <authorList>
            <person name="Urakawa H."/>
            <person name="Garcia J.C."/>
            <person name="Nielsen J.L."/>
            <person name="Le V.Q."/>
            <person name="Kozlowski J.A."/>
            <person name="Stein L.Y."/>
            <person name="Lim C.K."/>
            <person name="Pommerening-Roser A."/>
            <person name="Martens-Habbena W."/>
            <person name="Stahl D.A."/>
            <person name="Klotz M.G."/>
        </authorList>
    </citation>
    <scope>NUCLEOTIDE SEQUENCE [LARGE SCALE GENOMIC DNA]</scope>
    <source>
        <strain evidence="1 2">APG3</strain>
    </source>
</reference>
<dbReference type="eggNOG" id="ENOG503161E">
    <property type="taxonomic scope" value="Bacteria"/>
</dbReference>
<evidence type="ECO:0000313" key="2">
    <source>
        <dbReference type="Proteomes" id="UP000012179"/>
    </source>
</evidence>
<dbReference type="EMBL" id="CP021106">
    <property type="protein sequence ID" value="ARO87804.1"/>
    <property type="molecule type" value="Genomic_DNA"/>
</dbReference>
<evidence type="ECO:0000313" key="1">
    <source>
        <dbReference type="EMBL" id="ARO87804.1"/>
    </source>
</evidence>